<sequence>MSKKNWKCTCKPTNPNIEIRDIHFELYLNPYIQKTYSRVYDVLINNHKRTYEAIYKEIREDTKEVAKNLNKKHMKLFLLVTLMNMMMVVIIIKRLKNILLVAYKKNF</sequence>
<dbReference type="Proteomes" id="UP000094784">
    <property type="component" value="Unassembled WGS sequence"/>
</dbReference>
<evidence type="ECO:0000313" key="3">
    <source>
        <dbReference type="Proteomes" id="UP000094784"/>
    </source>
</evidence>
<proteinExistence type="predicted"/>
<protein>
    <submittedName>
        <fullName evidence="2">Uncharacterized protein</fullName>
    </submittedName>
</protein>
<accession>A0A1E4R8D1</accession>
<gene>
    <name evidence="2" type="ORF">BG258_12900</name>
</gene>
<evidence type="ECO:0000256" key="1">
    <source>
        <dbReference type="SAM" id="Phobius"/>
    </source>
</evidence>
<evidence type="ECO:0000313" key="2">
    <source>
        <dbReference type="EMBL" id="ODV56725.1"/>
    </source>
</evidence>
<keyword evidence="1" id="KW-0472">Membrane</keyword>
<reference evidence="2 3" key="1">
    <citation type="submission" date="2016-09" db="EMBL/GenBank/DDBJ databases">
        <title>Draft genome sequence of the soil isolate, Lysinibacillus fusiformis M5, a potential hypoxanthine producer.</title>
        <authorList>
            <person name="Gallegos-Monterrosa R."/>
            <person name="Maroti G."/>
            <person name="Balint B."/>
            <person name="Kovacs A.T."/>
        </authorList>
    </citation>
    <scope>NUCLEOTIDE SEQUENCE [LARGE SCALE GENOMIC DNA]</scope>
    <source>
        <strain evidence="2 3">M5</strain>
    </source>
</reference>
<dbReference type="EMBL" id="MECQ01000001">
    <property type="protein sequence ID" value="ODV56725.1"/>
    <property type="molecule type" value="Genomic_DNA"/>
</dbReference>
<keyword evidence="1" id="KW-1133">Transmembrane helix</keyword>
<keyword evidence="1" id="KW-0812">Transmembrane</keyword>
<name>A0A1E4R8D1_9BACI</name>
<feature type="transmembrane region" description="Helical" evidence="1">
    <location>
        <begin position="76"/>
        <end position="95"/>
    </location>
</feature>
<comment type="caution">
    <text evidence="2">The sequence shown here is derived from an EMBL/GenBank/DDBJ whole genome shotgun (WGS) entry which is preliminary data.</text>
</comment>
<dbReference type="AlphaFoldDB" id="A0A1E4R8D1"/>
<dbReference type="RefSeq" id="WP_069481713.1">
    <property type="nucleotide sequence ID" value="NZ_KV766182.1"/>
</dbReference>
<organism evidence="2 3">
    <name type="scientific">Lysinibacillus fusiformis</name>
    <dbReference type="NCBI Taxonomy" id="28031"/>
    <lineage>
        <taxon>Bacteria</taxon>
        <taxon>Bacillati</taxon>
        <taxon>Bacillota</taxon>
        <taxon>Bacilli</taxon>
        <taxon>Bacillales</taxon>
        <taxon>Bacillaceae</taxon>
        <taxon>Lysinibacillus</taxon>
    </lineage>
</organism>